<keyword evidence="2" id="KW-0472">Membrane</keyword>
<protein>
    <recommendedName>
        <fullName evidence="5">Heavy metal translocating P-type ATPase</fullName>
    </recommendedName>
</protein>
<feature type="transmembrane region" description="Helical" evidence="2">
    <location>
        <begin position="35"/>
        <end position="53"/>
    </location>
</feature>
<evidence type="ECO:0000256" key="1">
    <source>
        <dbReference type="ARBA" id="ARBA00006024"/>
    </source>
</evidence>
<organism evidence="3 4">
    <name type="scientific">Bacillus safensis</name>
    <dbReference type="NCBI Taxonomy" id="561879"/>
    <lineage>
        <taxon>Bacteria</taxon>
        <taxon>Bacillati</taxon>
        <taxon>Bacillota</taxon>
        <taxon>Bacilli</taxon>
        <taxon>Bacillales</taxon>
        <taxon>Bacillaceae</taxon>
        <taxon>Bacillus</taxon>
    </lineage>
</organism>
<dbReference type="PANTHER" id="PTHR48085:SF5">
    <property type="entry name" value="CADMIUM_ZINC-TRANSPORTING ATPASE HMA4-RELATED"/>
    <property type="match status" value="1"/>
</dbReference>
<dbReference type="AlphaFoldDB" id="A0A5S9MGT2"/>
<dbReference type="GO" id="GO:0015086">
    <property type="term" value="F:cadmium ion transmembrane transporter activity"/>
    <property type="evidence" value="ECO:0007669"/>
    <property type="project" value="TreeGrafter"/>
</dbReference>
<name>A0A5S9MGT2_BACIA</name>
<feature type="transmembrane region" description="Helical" evidence="2">
    <location>
        <begin position="12"/>
        <end position="29"/>
    </location>
</feature>
<dbReference type="EMBL" id="AP021906">
    <property type="protein sequence ID" value="BBP92283.1"/>
    <property type="molecule type" value="Genomic_DNA"/>
</dbReference>
<gene>
    <name evidence="3" type="ORF">BsIDN1_59010</name>
</gene>
<dbReference type="GO" id="GO:0016020">
    <property type="term" value="C:membrane"/>
    <property type="evidence" value="ECO:0007669"/>
    <property type="project" value="TreeGrafter"/>
</dbReference>
<dbReference type="Proteomes" id="UP000464658">
    <property type="component" value="Chromosome"/>
</dbReference>
<evidence type="ECO:0000256" key="2">
    <source>
        <dbReference type="SAM" id="Phobius"/>
    </source>
</evidence>
<keyword evidence="2" id="KW-1133">Transmembrane helix</keyword>
<keyword evidence="2" id="KW-0812">Transmembrane</keyword>
<comment type="similarity">
    <text evidence="1">Belongs to the cation transport ATPase (P-type) (TC 3.A.3) family. Type IB subfamily.</text>
</comment>
<evidence type="ECO:0008006" key="5">
    <source>
        <dbReference type="Google" id="ProtNLM"/>
    </source>
</evidence>
<evidence type="ECO:0000313" key="3">
    <source>
        <dbReference type="EMBL" id="BBP92283.1"/>
    </source>
</evidence>
<accession>A0A5S9MGT2</accession>
<reference evidence="3 4" key="1">
    <citation type="submission" date="2019-12" db="EMBL/GenBank/DDBJ databases">
        <title>Full genome sequence of a Bacillus safensis strain isolated from commercially available natto in Indonesia.</title>
        <authorList>
            <person name="Yoshida M."/>
            <person name="Uomi M."/>
            <person name="Waturangi D."/>
            <person name="Ekaputri J.J."/>
            <person name="Setiamarga D.H.E."/>
        </authorList>
    </citation>
    <scope>NUCLEOTIDE SEQUENCE [LARGE SCALE GENOMIC DNA]</scope>
    <source>
        <strain evidence="3 4">IDN1</strain>
    </source>
</reference>
<evidence type="ECO:0000313" key="4">
    <source>
        <dbReference type="Proteomes" id="UP000464658"/>
    </source>
</evidence>
<proteinExistence type="inferred from homology"/>
<sequence length="142" mass="15641">MIMGQKKNLKAIVLKLIGGAVIGTAAYFIPEDGLLKFITFFAAYLLVGGDVVFKALKNIVRGQVFDENFLMTIATAGAFVIQQYPEALAVMLFYQIGELFQGAAVNRSRRSISELMNIRPEYANLKVGNETKKSEAGRSKSR</sequence>
<dbReference type="PANTHER" id="PTHR48085">
    <property type="entry name" value="CADMIUM/ZINC-TRANSPORTING ATPASE HMA2-RELATED"/>
    <property type="match status" value="1"/>
</dbReference>
<dbReference type="InterPro" id="IPR051014">
    <property type="entry name" value="Cation_Transport_ATPase_IB"/>
</dbReference>